<keyword evidence="2" id="KW-0813">Transport</keyword>
<keyword evidence="3" id="KW-0812">Transmembrane</keyword>
<keyword evidence="5" id="KW-1185">Reference proteome</keyword>
<feature type="transmembrane region" description="Helical" evidence="3">
    <location>
        <begin position="117"/>
        <end position="136"/>
    </location>
</feature>
<dbReference type="Pfam" id="PF02632">
    <property type="entry name" value="BioY"/>
    <property type="match status" value="1"/>
</dbReference>
<dbReference type="RefSeq" id="WP_090247227.1">
    <property type="nucleotide sequence ID" value="NZ_FNOU01000036.1"/>
</dbReference>
<dbReference type="InterPro" id="IPR003784">
    <property type="entry name" value="BioY"/>
</dbReference>
<dbReference type="Proteomes" id="UP000199652">
    <property type="component" value="Unassembled WGS sequence"/>
</dbReference>
<dbReference type="PANTHER" id="PTHR34295">
    <property type="entry name" value="BIOTIN TRANSPORTER BIOY"/>
    <property type="match status" value="1"/>
</dbReference>
<organism evidence="4 5">
    <name type="scientific">Eubacterium barkeri</name>
    <name type="common">Clostridium barkeri</name>
    <dbReference type="NCBI Taxonomy" id="1528"/>
    <lineage>
        <taxon>Bacteria</taxon>
        <taxon>Bacillati</taxon>
        <taxon>Bacillota</taxon>
        <taxon>Clostridia</taxon>
        <taxon>Eubacteriales</taxon>
        <taxon>Eubacteriaceae</taxon>
        <taxon>Eubacterium</taxon>
    </lineage>
</organism>
<sequence length="176" mass="18583">MEKIQTKTLSRIALVTALLCIIGPLSLPIPISPVPISLTQLGVYAGVYTLGKKKGTLSFGLYLLIGAMGVPVFSGFAGGLGKIVGPTGGYLLGFVVLAWVVGCFVEKWPENRAYQALGMVIGNVLVYILGTAWLMVQAHLALWPALMAGVIPYIVFDVVKAAIALLVGPKLMERVG</sequence>
<dbReference type="AlphaFoldDB" id="A0A1H3JY20"/>
<reference evidence="5" key="1">
    <citation type="submission" date="2016-10" db="EMBL/GenBank/DDBJ databases">
        <authorList>
            <person name="Varghese N."/>
            <person name="Submissions S."/>
        </authorList>
    </citation>
    <scope>NUCLEOTIDE SEQUENCE [LARGE SCALE GENOMIC DNA]</scope>
    <source>
        <strain evidence="5">VPI 5359</strain>
    </source>
</reference>
<evidence type="ECO:0000256" key="2">
    <source>
        <dbReference type="PIRNR" id="PIRNR016661"/>
    </source>
</evidence>
<feature type="transmembrane region" description="Helical" evidence="3">
    <location>
        <begin position="83"/>
        <end position="105"/>
    </location>
</feature>
<dbReference type="PIRSF" id="PIRSF016661">
    <property type="entry name" value="BioY"/>
    <property type="match status" value="1"/>
</dbReference>
<keyword evidence="2 3" id="KW-0472">Membrane</keyword>
<feature type="transmembrane region" description="Helical" evidence="3">
    <location>
        <begin position="142"/>
        <end position="167"/>
    </location>
</feature>
<keyword evidence="2" id="KW-1003">Cell membrane</keyword>
<keyword evidence="3" id="KW-1133">Transmembrane helix</keyword>
<feature type="transmembrane region" description="Helical" evidence="3">
    <location>
        <begin position="12"/>
        <end position="29"/>
    </location>
</feature>
<protein>
    <recommendedName>
        <fullName evidence="2">Biotin transporter</fullName>
    </recommendedName>
</protein>
<gene>
    <name evidence="4" type="ORF">SAMN04488579_1362</name>
</gene>
<evidence type="ECO:0000313" key="4">
    <source>
        <dbReference type="EMBL" id="SDY44826.1"/>
    </source>
</evidence>
<feature type="transmembrane region" description="Helical" evidence="3">
    <location>
        <begin position="35"/>
        <end position="51"/>
    </location>
</feature>
<dbReference type="GO" id="GO:0015225">
    <property type="term" value="F:biotin transmembrane transporter activity"/>
    <property type="evidence" value="ECO:0007669"/>
    <property type="project" value="UniProtKB-UniRule"/>
</dbReference>
<proteinExistence type="inferred from homology"/>
<dbReference type="PANTHER" id="PTHR34295:SF1">
    <property type="entry name" value="BIOTIN TRANSPORTER BIOY"/>
    <property type="match status" value="1"/>
</dbReference>
<dbReference type="OrthoDB" id="9803495at2"/>
<dbReference type="GO" id="GO:0005886">
    <property type="term" value="C:plasma membrane"/>
    <property type="evidence" value="ECO:0007669"/>
    <property type="project" value="UniProtKB-SubCell"/>
</dbReference>
<dbReference type="Gene3D" id="1.10.1760.20">
    <property type="match status" value="1"/>
</dbReference>
<dbReference type="EMBL" id="FNOU01000036">
    <property type="protein sequence ID" value="SDY44826.1"/>
    <property type="molecule type" value="Genomic_DNA"/>
</dbReference>
<comment type="subcellular location">
    <subcellularLocation>
        <location evidence="2">Cell membrane</location>
        <topology evidence="2">Multi-pass membrane protein</topology>
    </subcellularLocation>
</comment>
<evidence type="ECO:0000256" key="1">
    <source>
        <dbReference type="ARBA" id="ARBA00010692"/>
    </source>
</evidence>
<accession>A0A1H3JY20</accession>
<name>A0A1H3JY20_EUBBA</name>
<feature type="transmembrane region" description="Helical" evidence="3">
    <location>
        <begin position="58"/>
        <end position="77"/>
    </location>
</feature>
<evidence type="ECO:0000313" key="5">
    <source>
        <dbReference type="Proteomes" id="UP000199652"/>
    </source>
</evidence>
<comment type="similarity">
    <text evidence="1 2">Belongs to the BioY family.</text>
</comment>
<dbReference type="STRING" id="1528.SAMN04488579_1362"/>
<evidence type="ECO:0000256" key="3">
    <source>
        <dbReference type="SAM" id="Phobius"/>
    </source>
</evidence>